<feature type="domain" description="Methylamine utilisation protein MauE" evidence="6">
    <location>
        <begin position="3"/>
        <end position="125"/>
    </location>
</feature>
<proteinExistence type="predicted"/>
<dbReference type="OrthoDB" id="2594468at2"/>
<feature type="transmembrane region" description="Helical" evidence="5">
    <location>
        <begin position="98"/>
        <end position="125"/>
    </location>
</feature>
<feature type="transmembrane region" description="Helical" evidence="5">
    <location>
        <begin position="145"/>
        <end position="165"/>
    </location>
</feature>
<evidence type="ECO:0000313" key="8">
    <source>
        <dbReference type="Proteomes" id="UP000198972"/>
    </source>
</evidence>
<dbReference type="Pfam" id="PF07291">
    <property type="entry name" value="MauE"/>
    <property type="match status" value="1"/>
</dbReference>
<accession>A0A1G7PQT0</accession>
<gene>
    <name evidence="7" type="ORF">SAMN04488542_11977</name>
</gene>
<dbReference type="AlphaFoldDB" id="A0A1G7PQT0"/>
<dbReference type="Proteomes" id="UP000198972">
    <property type="component" value="Unassembled WGS sequence"/>
</dbReference>
<feature type="transmembrane region" description="Helical" evidence="5">
    <location>
        <begin position="68"/>
        <end position="86"/>
    </location>
</feature>
<keyword evidence="2 5" id="KW-0812">Transmembrane</keyword>
<dbReference type="RefSeq" id="WP_091232678.1">
    <property type="nucleotide sequence ID" value="NZ_FNBG01000019.1"/>
</dbReference>
<comment type="subcellular location">
    <subcellularLocation>
        <location evidence="1">Membrane</location>
        <topology evidence="1">Multi-pass membrane protein</topology>
    </subcellularLocation>
</comment>
<evidence type="ECO:0000259" key="6">
    <source>
        <dbReference type="Pfam" id="PF07291"/>
    </source>
</evidence>
<feature type="transmembrane region" description="Helical" evidence="5">
    <location>
        <begin position="6"/>
        <end position="24"/>
    </location>
</feature>
<evidence type="ECO:0000256" key="1">
    <source>
        <dbReference type="ARBA" id="ARBA00004141"/>
    </source>
</evidence>
<protein>
    <recommendedName>
        <fullName evidence="6">Methylamine utilisation protein MauE domain-containing protein</fullName>
    </recommendedName>
</protein>
<keyword evidence="8" id="KW-1185">Reference proteome</keyword>
<reference evidence="7 8" key="1">
    <citation type="submission" date="2016-10" db="EMBL/GenBank/DDBJ databases">
        <authorList>
            <person name="de Groot N.N."/>
        </authorList>
    </citation>
    <scope>NUCLEOTIDE SEQUENCE [LARGE SCALE GENOMIC DNA]</scope>
    <source>
        <strain evidence="7 8">DSM 28129</strain>
    </source>
</reference>
<evidence type="ECO:0000256" key="4">
    <source>
        <dbReference type="ARBA" id="ARBA00023136"/>
    </source>
</evidence>
<evidence type="ECO:0000256" key="5">
    <source>
        <dbReference type="SAM" id="Phobius"/>
    </source>
</evidence>
<dbReference type="GO" id="GO:0030416">
    <property type="term" value="P:methylamine metabolic process"/>
    <property type="evidence" value="ECO:0007669"/>
    <property type="project" value="InterPro"/>
</dbReference>
<dbReference type="GO" id="GO:0016020">
    <property type="term" value="C:membrane"/>
    <property type="evidence" value="ECO:0007669"/>
    <property type="project" value="UniProtKB-SubCell"/>
</dbReference>
<keyword evidence="4 5" id="KW-0472">Membrane</keyword>
<evidence type="ECO:0000256" key="2">
    <source>
        <dbReference type="ARBA" id="ARBA00022692"/>
    </source>
</evidence>
<evidence type="ECO:0000313" key="7">
    <source>
        <dbReference type="EMBL" id="SDF88636.1"/>
    </source>
</evidence>
<dbReference type="EMBL" id="FNBG01000019">
    <property type="protein sequence ID" value="SDF88636.1"/>
    <property type="molecule type" value="Genomic_DNA"/>
</dbReference>
<dbReference type="STRING" id="670482.SAMN04488542_11977"/>
<dbReference type="InterPro" id="IPR009908">
    <property type="entry name" value="Methylamine_util_MauE"/>
</dbReference>
<evidence type="ECO:0000256" key="3">
    <source>
        <dbReference type="ARBA" id="ARBA00022989"/>
    </source>
</evidence>
<name>A0A1G7PQT0_9BACL</name>
<organism evidence="7 8">
    <name type="scientific">Fontibacillus panacisegetis</name>
    <dbReference type="NCBI Taxonomy" id="670482"/>
    <lineage>
        <taxon>Bacteria</taxon>
        <taxon>Bacillati</taxon>
        <taxon>Bacillota</taxon>
        <taxon>Bacilli</taxon>
        <taxon>Bacillales</taxon>
        <taxon>Paenibacillaceae</taxon>
        <taxon>Fontibacillus</taxon>
    </lineage>
</organism>
<feature type="transmembrane region" description="Helical" evidence="5">
    <location>
        <begin position="45"/>
        <end position="62"/>
    </location>
</feature>
<keyword evidence="3 5" id="KW-1133">Transmembrane helix</keyword>
<sequence>MHLLIFIQFFFSVVFFMAALGKLVKPATFSETMRQLGINRSRTNSGVLAVAFLELIACVLLVVPTTLLIGKIISLILICLYILASWKARGRLVKCNWFGGLVIEQFGIVMNLRNLIFLIMCIYMIVMPDPLVIENYSLADISQIIFSSVGLIIIYSLVLMVTQYIKLFPGEQR</sequence>